<dbReference type="EMBL" id="CP012700">
    <property type="protein sequence ID" value="ALH80872.1"/>
    <property type="molecule type" value="Genomic_DNA"/>
</dbReference>
<dbReference type="PRINTS" id="PR00080">
    <property type="entry name" value="SDRFAMILY"/>
</dbReference>
<evidence type="ECO:0000313" key="4">
    <source>
        <dbReference type="EMBL" id="ALH80872.1"/>
    </source>
</evidence>
<dbReference type="SMART" id="SM00822">
    <property type="entry name" value="PKS_KR"/>
    <property type="match status" value="1"/>
</dbReference>
<dbReference type="GO" id="GO:0016491">
    <property type="term" value="F:oxidoreductase activity"/>
    <property type="evidence" value="ECO:0007669"/>
    <property type="project" value="UniProtKB-KW"/>
</dbReference>
<dbReference type="KEGG" id="smag:AN936_10965"/>
<gene>
    <name evidence="4" type="ORF">AN936_10965</name>
</gene>
<dbReference type="NCBIfam" id="NF005559">
    <property type="entry name" value="PRK07231.1"/>
    <property type="match status" value="1"/>
</dbReference>
<dbReference type="Gene3D" id="3.40.50.720">
    <property type="entry name" value="NAD(P)-binding Rossmann-like Domain"/>
    <property type="match status" value="1"/>
</dbReference>
<dbReference type="InterPro" id="IPR036291">
    <property type="entry name" value="NAD(P)-bd_dom_sf"/>
</dbReference>
<organism evidence="4 5">
    <name type="scientific">Sphingopyxis macrogoltabida</name>
    <name type="common">Sphingomonas macrogoltabidus</name>
    <dbReference type="NCBI Taxonomy" id="33050"/>
    <lineage>
        <taxon>Bacteria</taxon>
        <taxon>Pseudomonadati</taxon>
        <taxon>Pseudomonadota</taxon>
        <taxon>Alphaproteobacteria</taxon>
        <taxon>Sphingomonadales</taxon>
        <taxon>Sphingomonadaceae</taxon>
        <taxon>Sphingopyxis</taxon>
    </lineage>
</organism>
<keyword evidence="2" id="KW-0560">Oxidoreductase</keyword>
<dbReference type="AlphaFoldDB" id="A0A0N9V041"/>
<dbReference type="OrthoDB" id="9804774at2"/>
<evidence type="ECO:0000256" key="1">
    <source>
        <dbReference type="ARBA" id="ARBA00006484"/>
    </source>
</evidence>
<dbReference type="PRINTS" id="PR00081">
    <property type="entry name" value="GDHRDH"/>
</dbReference>
<dbReference type="FunFam" id="3.40.50.720:FF:000084">
    <property type="entry name" value="Short-chain dehydrogenase reductase"/>
    <property type="match status" value="1"/>
</dbReference>
<evidence type="ECO:0000313" key="5">
    <source>
        <dbReference type="Proteomes" id="UP000058074"/>
    </source>
</evidence>
<dbReference type="PROSITE" id="PS00061">
    <property type="entry name" value="ADH_SHORT"/>
    <property type="match status" value="1"/>
</dbReference>
<protein>
    <recommendedName>
        <fullName evidence="3">Ketoreductase domain-containing protein</fullName>
    </recommendedName>
</protein>
<reference evidence="4 5" key="1">
    <citation type="journal article" date="2015" name="Genome Announc.">
        <title>Complete Genome Sequence of Polypropylene Glycol- and Polyethylene Glycol-Degrading Sphingopyxis macrogoltabida Strain EY-1.</title>
        <authorList>
            <person name="Ohtsubo Y."/>
            <person name="Nagata Y."/>
            <person name="Numata M."/>
            <person name="Tsuchikane K."/>
            <person name="Hosoyama A."/>
            <person name="Yamazoe A."/>
            <person name="Tsuda M."/>
            <person name="Fujita N."/>
            <person name="Kawai F."/>
        </authorList>
    </citation>
    <scope>NUCLEOTIDE SEQUENCE [LARGE SCALE GENOMIC DNA]</scope>
    <source>
        <strain evidence="4 5">EY-1</strain>
    </source>
</reference>
<name>A0A0N9V041_SPHMC</name>
<dbReference type="InterPro" id="IPR057326">
    <property type="entry name" value="KR_dom"/>
</dbReference>
<dbReference type="RefSeq" id="WP_054588173.1">
    <property type="nucleotide sequence ID" value="NZ_CP012700.1"/>
</dbReference>
<dbReference type="InterPro" id="IPR020904">
    <property type="entry name" value="Sc_DH/Rdtase_CS"/>
</dbReference>
<dbReference type="Proteomes" id="UP000058074">
    <property type="component" value="Chromosome"/>
</dbReference>
<dbReference type="PANTHER" id="PTHR43639">
    <property type="entry name" value="OXIDOREDUCTASE, SHORT-CHAIN DEHYDROGENASE/REDUCTASE FAMILY (AFU_ORTHOLOGUE AFUA_5G02870)"/>
    <property type="match status" value="1"/>
</dbReference>
<accession>A0A0N9V041</accession>
<comment type="similarity">
    <text evidence="1">Belongs to the short-chain dehydrogenases/reductases (SDR) family.</text>
</comment>
<dbReference type="CDD" id="cd05233">
    <property type="entry name" value="SDR_c"/>
    <property type="match status" value="1"/>
</dbReference>
<evidence type="ECO:0000259" key="3">
    <source>
        <dbReference type="SMART" id="SM00822"/>
    </source>
</evidence>
<feature type="domain" description="Ketoreductase" evidence="3">
    <location>
        <begin position="8"/>
        <end position="178"/>
    </location>
</feature>
<dbReference type="SUPFAM" id="SSF51735">
    <property type="entry name" value="NAD(P)-binding Rossmann-fold domains"/>
    <property type="match status" value="1"/>
</dbReference>
<dbReference type="InterPro" id="IPR002347">
    <property type="entry name" value="SDR_fam"/>
</dbReference>
<dbReference type="PANTHER" id="PTHR43639:SF9">
    <property type="entry name" value="BLL5898 PROTEIN"/>
    <property type="match status" value="1"/>
</dbReference>
<proteinExistence type="inferred from homology"/>
<dbReference type="Pfam" id="PF13561">
    <property type="entry name" value="adh_short_C2"/>
    <property type="match status" value="1"/>
</dbReference>
<dbReference type="PATRIC" id="fig|33050.5.peg.2269"/>
<sequence>MSGRFDGKVAIVTGGASGIGEATVRRLHGEGATVVVADIRQEAIDTLAASLNSGRIIGHRVDMIDAADIEAMIAAAVARCGRLDILVNNAGIGSFGKITDIDLAHWREVMGVDVEGVMWASRTAMPHLERTGGNIVNVASIAGIGGDYGFAAYNAAKAAAINLTRAMALDHAPRVRVNVVSPGLTRTPLATGLTENPAIMAAWTDGLPLGRPAEPAEVAAAIAFLASGDASYVNGHNLVVDGGGVAHTGMPNFTRILDGASHLDGAETLVKR</sequence>
<evidence type="ECO:0000256" key="2">
    <source>
        <dbReference type="ARBA" id="ARBA00023002"/>
    </source>
</evidence>